<keyword evidence="5" id="KW-0998">Cell outer membrane</keyword>
<dbReference type="AlphaFoldDB" id="A0A6G8F3Q8"/>
<keyword evidence="3" id="KW-0732">Signal</keyword>
<dbReference type="CDD" id="cd08977">
    <property type="entry name" value="SusD"/>
    <property type="match status" value="1"/>
</dbReference>
<name>A0A6G8F3Q8_9BACT</name>
<evidence type="ECO:0000313" key="8">
    <source>
        <dbReference type="EMBL" id="QIM10887.1"/>
    </source>
</evidence>
<dbReference type="Pfam" id="PF14322">
    <property type="entry name" value="SusD-like_3"/>
    <property type="match status" value="1"/>
</dbReference>
<evidence type="ECO:0000256" key="2">
    <source>
        <dbReference type="ARBA" id="ARBA00006275"/>
    </source>
</evidence>
<dbReference type="InterPro" id="IPR033985">
    <property type="entry name" value="SusD-like_N"/>
</dbReference>
<feature type="domain" description="RagB/SusD" evidence="6">
    <location>
        <begin position="259"/>
        <end position="535"/>
    </location>
</feature>
<dbReference type="Pfam" id="PF07980">
    <property type="entry name" value="SusD_RagB"/>
    <property type="match status" value="1"/>
</dbReference>
<dbReference type="InterPro" id="IPR011990">
    <property type="entry name" value="TPR-like_helical_dom_sf"/>
</dbReference>
<dbReference type="GO" id="GO:0009279">
    <property type="term" value="C:cell outer membrane"/>
    <property type="evidence" value="ECO:0007669"/>
    <property type="project" value="UniProtKB-SubCell"/>
</dbReference>
<evidence type="ECO:0000256" key="1">
    <source>
        <dbReference type="ARBA" id="ARBA00004442"/>
    </source>
</evidence>
<dbReference type="EMBL" id="MT002444">
    <property type="protein sequence ID" value="QIM10887.1"/>
    <property type="molecule type" value="Genomic_DNA"/>
</dbReference>
<sequence>MSLALLTAATFSSCDVLDVEPLDSYTEDVIFQDANLTEAYVTINYTRPRNGWSRNSLRFCSDESMENFNWSNCWTINTGGMTPDQLGPLDIWANYYSYIKNCNIFFNNLDNLNSISEDKRDILVGEATFFRAYYYMELVNNYGGVPLITRLFDLDDPEMMVKRDSYEDCVDFIVKEFTKAAELLPVRFSGADFGRATKGAALAMKARMLLYAASPLWNPSNDRSRWQAAADAAKEVLDLGVYSLDPDYKGLFLNAESPEIIFQRLYNSEFGNWYDWYNSPNGWGGYSCTTVLQEMVDSYEMEDGSMPDPSIYAKATDNPWAGRDPRFYASIVCDGQDFRGREIEFWVNEDGETGGVDSEKGRDAWNYSKTHYTIRKFMDESLVNSWSDKSSQPWIYCRLAEVYLNYAEALFHLGDEDGARKYVNLVRERARGGNASILPDVTASGDELLAKIRHERKVELAFEEHRFYDVRRWKIGETTDTGEFHGINITKMADGTKKYEIFKIQDRLFKAADYLLPIPNYECRKNDLLEQNPGY</sequence>
<comment type="subcellular location">
    <subcellularLocation>
        <location evidence="1">Cell outer membrane</location>
    </subcellularLocation>
</comment>
<accession>A0A6G8F3Q8</accession>
<evidence type="ECO:0000259" key="6">
    <source>
        <dbReference type="Pfam" id="PF07980"/>
    </source>
</evidence>
<evidence type="ECO:0000256" key="3">
    <source>
        <dbReference type="ARBA" id="ARBA00022729"/>
    </source>
</evidence>
<evidence type="ECO:0000256" key="5">
    <source>
        <dbReference type="ARBA" id="ARBA00023237"/>
    </source>
</evidence>
<protein>
    <submittedName>
        <fullName evidence="8">Membrane protein</fullName>
    </submittedName>
</protein>
<comment type="similarity">
    <text evidence="2">Belongs to the SusD family.</text>
</comment>
<proteinExistence type="inferred from homology"/>
<dbReference type="Gene3D" id="1.25.40.390">
    <property type="match status" value="1"/>
</dbReference>
<feature type="domain" description="SusD-like N-terminal" evidence="7">
    <location>
        <begin position="17"/>
        <end position="210"/>
    </location>
</feature>
<dbReference type="InterPro" id="IPR012944">
    <property type="entry name" value="SusD_RagB_dom"/>
</dbReference>
<keyword evidence="4" id="KW-0472">Membrane</keyword>
<dbReference type="SUPFAM" id="SSF48452">
    <property type="entry name" value="TPR-like"/>
    <property type="match status" value="1"/>
</dbReference>
<reference evidence="8" key="1">
    <citation type="journal article" date="2020" name="J. ISSAAS">
        <title>Lactobacilli and other gastrointestinal microbiota of Peromyscus leucopus, reservoir host for agents of Lyme disease and other zoonoses in North America.</title>
        <authorList>
            <person name="Milovic A."/>
            <person name="Bassam K."/>
            <person name="Shao H."/>
            <person name="Chatzistamou I."/>
            <person name="Tufts D.M."/>
            <person name="Diuk-Wasser M."/>
            <person name="Barbour A.G."/>
        </authorList>
    </citation>
    <scope>NUCLEOTIDE SEQUENCE</scope>
    <source>
        <strain evidence="8">LL71</strain>
    </source>
</reference>
<evidence type="ECO:0000259" key="7">
    <source>
        <dbReference type="Pfam" id="PF14322"/>
    </source>
</evidence>
<gene>
    <name evidence="8" type="ORF">Muribac1_0960</name>
</gene>
<evidence type="ECO:0000256" key="4">
    <source>
        <dbReference type="ARBA" id="ARBA00023136"/>
    </source>
</evidence>
<organism evidence="8">
    <name type="scientific">uncultured Muribaculaceae bacterium</name>
    <dbReference type="NCBI Taxonomy" id="2301481"/>
    <lineage>
        <taxon>Bacteria</taxon>
        <taxon>Pseudomonadati</taxon>
        <taxon>Bacteroidota</taxon>
        <taxon>Bacteroidia</taxon>
        <taxon>Bacteroidales</taxon>
        <taxon>Muribaculaceae</taxon>
        <taxon>environmental samples</taxon>
    </lineage>
</organism>